<feature type="transmembrane region" description="Helical" evidence="1">
    <location>
        <begin position="12"/>
        <end position="30"/>
    </location>
</feature>
<feature type="transmembrane region" description="Helical" evidence="1">
    <location>
        <begin position="36"/>
        <end position="60"/>
    </location>
</feature>
<proteinExistence type="predicted"/>
<accession>A0ABM9WXE7</accession>
<evidence type="ECO:0000313" key="2">
    <source>
        <dbReference type="EMBL" id="EDN58070.1"/>
    </source>
</evidence>
<dbReference type="Proteomes" id="UP000242664">
    <property type="component" value="Unassembled WGS sequence"/>
</dbReference>
<keyword evidence="1" id="KW-0472">Membrane</keyword>
<sequence>MLKRIGLYLREICSIFIGFYLMAIILVYSLDTKQSFVSVLNSLGIFLSSIGVVVAILTVLQQHYLHQSKEINAAVNSSNNFMFKLSCMLEVYGCIKQNYLEQFDKQAGDIELLDGDISDWLVEVDLETNIFISELDSHVYVDSYYAIFNYNRYIEGIFRWQRNQKEHSDDENIIYLTERLNGLEEFGSSLIELQEKMHKLLRNNFPQHSFFNSSVTHDEFKNLAKITT</sequence>
<keyword evidence="1" id="KW-1133">Transmembrane helix</keyword>
<reference evidence="3" key="1">
    <citation type="submission" date="2006-10" db="EMBL/GenBank/DDBJ databases">
        <authorList>
            <person name="Heidelberg J."/>
            <person name="Sebastian Y."/>
        </authorList>
    </citation>
    <scope>NUCLEOTIDE SEQUENCE [LARGE SCALE GENOMIC DNA]</scope>
    <source>
        <strain evidence="3">EX25</strain>
    </source>
</reference>
<evidence type="ECO:0000313" key="3">
    <source>
        <dbReference type="Proteomes" id="UP000242664"/>
    </source>
</evidence>
<gene>
    <name evidence="2" type="ORF">VEx25_B0130</name>
</gene>
<keyword evidence="3" id="KW-1185">Reference proteome</keyword>
<protein>
    <submittedName>
        <fullName evidence="2">Uncharacterized protein</fullName>
    </submittedName>
</protein>
<dbReference type="EMBL" id="DS267811">
    <property type="protein sequence ID" value="EDN58070.1"/>
    <property type="molecule type" value="Genomic_DNA"/>
</dbReference>
<organism evidence="2 3">
    <name type="scientific">Vibrio antiquarius (strain Ex25)</name>
    <dbReference type="NCBI Taxonomy" id="150340"/>
    <lineage>
        <taxon>Bacteria</taxon>
        <taxon>Pseudomonadati</taxon>
        <taxon>Pseudomonadota</taxon>
        <taxon>Gammaproteobacteria</taxon>
        <taxon>Vibrionales</taxon>
        <taxon>Vibrionaceae</taxon>
        <taxon>Vibrio</taxon>
        <taxon>Vibrio diabolicus subgroup</taxon>
    </lineage>
</organism>
<name>A0ABM9WXE7_VIBAE</name>
<keyword evidence="1" id="KW-0812">Transmembrane</keyword>
<evidence type="ECO:0000256" key="1">
    <source>
        <dbReference type="SAM" id="Phobius"/>
    </source>
</evidence>